<dbReference type="Proteomes" id="UP001597296">
    <property type="component" value="Unassembled WGS sequence"/>
</dbReference>
<dbReference type="RefSeq" id="WP_377318763.1">
    <property type="nucleotide sequence ID" value="NZ_JBHUIY010000051.1"/>
</dbReference>
<gene>
    <name evidence="1" type="ORF">ACFSNB_17050</name>
</gene>
<keyword evidence="2" id="KW-1185">Reference proteome</keyword>
<protein>
    <submittedName>
        <fullName evidence="1">Uncharacterized protein</fullName>
    </submittedName>
</protein>
<proteinExistence type="predicted"/>
<evidence type="ECO:0000313" key="1">
    <source>
        <dbReference type="EMBL" id="MFD2235512.1"/>
    </source>
</evidence>
<organism evidence="1 2">
    <name type="scientific">Phaeospirillum tilakii</name>
    <dbReference type="NCBI Taxonomy" id="741673"/>
    <lineage>
        <taxon>Bacteria</taxon>
        <taxon>Pseudomonadati</taxon>
        <taxon>Pseudomonadota</taxon>
        <taxon>Alphaproteobacteria</taxon>
        <taxon>Rhodospirillales</taxon>
        <taxon>Rhodospirillaceae</taxon>
        <taxon>Phaeospirillum</taxon>
    </lineage>
</organism>
<name>A0ABW5CGA0_9PROT</name>
<accession>A0ABW5CGA0</accession>
<dbReference type="EMBL" id="JBHUIY010000051">
    <property type="protein sequence ID" value="MFD2235512.1"/>
    <property type="molecule type" value="Genomic_DNA"/>
</dbReference>
<comment type="caution">
    <text evidence="1">The sequence shown here is derived from an EMBL/GenBank/DDBJ whole genome shotgun (WGS) entry which is preliminary data.</text>
</comment>
<reference evidence="2" key="1">
    <citation type="journal article" date="2019" name="Int. J. Syst. Evol. Microbiol.">
        <title>The Global Catalogue of Microorganisms (GCM) 10K type strain sequencing project: providing services to taxonomists for standard genome sequencing and annotation.</title>
        <authorList>
            <consortium name="The Broad Institute Genomics Platform"/>
            <consortium name="The Broad Institute Genome Sequencing Center for Infectious Disease"/>
            <person name="Wu L."/>
            <person name="Ma J."/>
        </authorList>
    </citation>
    <scope>NUCLEOTIDE SEQUENCE [LARGE SCALE GENOMIC DNA]</scope>
    <source>
        <strain evidence="2">KCTC 15012</strain>
    </source>
</reference>
<sequence>MVRLHEILGRGERTTATETPHLFLFIYQAADHDANETLSRLLNEGRREQDLGRRWSLAWDSAHVPSGKPHVHVYLRGAALYAVNRDGTGHDGSSGLEIHNEPLAAIQRKWPEVKKLIESAGFQGMGVLIPADVMERALAVHP</sequence>
<evidence type="ECO:0000313" key="2">
    <source>
        <dbReference type="Proteomes" id="UP001597296"/>
    </source>
</evidence>